<protein>
    <submittedName>
        <fullName evidence="1">Uncharacterized protein</fullName>
    </submittedName>
</protein>
<accession>A0A1X0Q6Y4</accession>
<name>A0A1X0Q6Y4_9MICR</name>
<dbReference type="EMBL" id="LTAI01001362">
    <property type="protein sequence ID" value="ORD95513.1"/>
    <property type="molecule type" value="Genomic_DNA"/>
</dbReference>
<evidence type="ECO:0000313" key="2">
    <source>
        <dbReference type="Proteomes" id="UP000192501"/>
    </source>
</evidence>
<organism evidence="1 2">
    <name type="scientific">Hepatospora eriocheir</name>
    <dbReference type="NCBI Taxonomy" id="1081669"/>
    <lineage>
        <taxon>Eukaryota</taxon>
        <taxon>Fungi</taxon>
        <taxon>Fungi incertae sedis</taxon>
        <taxon>Microsporidia</taxon>
        <taxon>Hepatosporidae</taxon>
        <taxon>Hepatospora</taxon>
    </lineage>
</organism>
<dbReference type="Proteomes" id="UP000192501">
    <property type="component" value="Unassembled WGS sequence"/>
</dbReference>
<evidence type="ECO:0000313" key="1">
    <source>
        <dbReference type="EMBL" id="ORD95513.1"/>
    </source>
</evidence>
<proteinExistence type="predicted"/>
<reference evidence="1 2" key="1">
    <citation type="journal article" date="2017" name="Environ. Microbiol.">
        <title>Decay of the glycolytic pathway and adaptation to intranuclear parasitism within Enterocytozoonidae microsporidia.</title>
        <authorList>
            <person name="Wiredu Boakye D."/>
            <person name="Jaroenlak P."/>
            <person name="Prachumwat A."/>
            <person name="Williams T.A."/>
            <person name="Bateman K.S."/>
            <person name="Itsathitphaisarn O."/>
            <person name="Sritunyalucksana K."/>
            <person name="Paszkiewicz K.H."/>
            <person name="Moore K.A."/>
            <person name="Stentiford G.D."/>
            <person name="Williams B.A."/>
        </authorList>
    </citation>
    <scope>NUCLEOTIDE SEQUENCE [LARGE SCALE GENOMIC DNA]</scope>
    <source>
        <strain evidence="2">canceri</strain>
    </source>
</reference>
<dbReference type="VEuPathDB" id="MicrosporidiaDB:A0H76_767"/>
<comment type="caution">
    <text evidence="1">The sequence shown here is derived from an EMBL/GenBank/DDBJ whole genome shotgun (WGS) entry which is preliminary data.</text>
</comment>
<dbReference type="AlphaFoldDB" id="A0A1X0Q6Y4"/>
<gene>
    <name evidence="1" type="ORF">A0H76_767</name>
</gene>
<sequence>MIILPQLSMICSPISNGGFSAPSNKYGWLQHFLNCITIFNNPILLADTDPETLERSLCKILLYQSTCISVG</sequence>